<dbReference type="PANTHER" id="PTHR30525:SF0">
    <property type="entry name" value="1-DEOXY-D-XYLULOSE 5-PHOSPHATE REDUCTOISOMERASE, CHLOROPLASTIC"/>
    <property type="match status" value="1"/>
</dbReference>
<organism evidence="13 14">
    <name type="scientific">Desulforamulus putei DSM 12395</name>
    <dbReference type="NCBI Taxonomy" id="1121429"/>
    <lineage>
        <taxon>Bacteria</taxon>
        <taxon>Bacillati</taxon>
        <taxon>Bacillota</taxon>
        <taxon>Clostridia</taxon>
        <taxon>Eubacteriales</taxon>
        <taxon>Peptococcaceae</taxon>
        <taxon>Desulforamulus</taxon>
    </lineage>
</organism>
<dbReference type="NCBIfam" id="TIGR00243">
    <property type="entry name" value="Dxr"/>
    <property type="match status" value="1"/>
</dbReference>
<feature type="domain" description="DXP reductoisomerase C-terminal" evidence="12">
    <location>
        <begin position="261"/>
        <end position="377"/>
    </location>
</feature>
<feature type="binding site" evidence="9">
    <location>
        <position position="12"/>
    </location>
    <ligand>
        <name>NADPH</name>
        <dbReference type="ChEBI" id="CHEBI:57783"/>
    </ligand>
</feature>
<dbReference type="GO" id="GO:0030145">
    <property type="term" value="F:manganese ion binding"/>
    <property type="evidence" value="ECO:0007669"/>
    <property type="project" value="TreeGrafter"/>
</dbReference>
<dbReference type="GO" id="GO:0016853">
    <property type="term" value="F:isomerase activity"/>
    <property type="evidence" value="ECO:0007669"/>
    <property type="project" value="UniProtKB-KW"/>
</dbReference>
<keyword evidence="14" id="KW-1185">Reference proteome</keyword>
<evidence type="ECO:0000256" key="3">
    <source>
        <dbReference type="ARBA" id="ARBA00022723"/>
    </source>
</evidence>
<evidence type="ECO:0000256" key="8">
    <source>
        <dbReference type="ARBA" id="ARBA00048543"/>
    </source>
</evidence>
<dbReference type="HAMAP" id="MF_00183">
    <property type="entry name" value="DXP_reductoisom"/>
    <property type="match status" value="1"/>
</dbReference>
<dbReference type="Pfam" id="PF13288">
    <property type="entry name" value="DXPR_C"/>
    <property type="match status" value="1"/>
</dbReference>
<dbReference type="InterPro" id="IPR036169">
    <property type="entry name" value="DXPR_C_sf"/>
</dbReference>
<dbReference type="AlphaFoldDB" id="A0A1M4ZZI9"/>
<comment type="catalytic activity">
    <reaction evidence="8">
        <text>2-C-methyl-D-erythritol 4-phosphate + NADP(+) = 1-deoxy-D-xylulose 5-phosphate + NADPH + H(+)</text>
        <dbReference type="Rhea" id="RHEA:13717"/>
        <dbReference type="ChEBI" id="CHEBI:15378"/>
        <dbReference type="ChEBI" id="CHEBI:57783"/>
        <dbReference type="ChEBI" id="CHEBI:57792"/>
        <dbReference type="ChEBI" id="CHEBI:58262"/>
        <dbReference type="ChEBI" id="CHEBI:58349"/>
        <dbReference type="EC" id="1.1.1.267"/>
    </reaction>
    <physiologicalReaction direction="right-to-left" evidence="8">
        <dbReference type="Rhea" id="RHEA:13719"/>
    </physiologicalReaction>
</comment>
<evidence type="ECO:0000313" key="13">
    <source>
        <dbReference type="EMBL" id="SHF23132.1"/>
    </source>
</evidence>
<feature type="binding site" evidence="9">
    <location>
        <position position="151"/>
    </location>
    <ligand>
        <name>1-deoxy-D-xylulose 5-phosphate</name>
        <dbReference type="ChEBI" id="CHEBI:57792"/>
    </ligand>
</feature>
<feature type="binding site" evidence="9">
    <location>
        <position position="124"/>
    </location>
    <ligand>
        <name>NADPH</name>
        <dbReference type="ChEBI" id="CHEBI:57783"/>
    </ligand>
</feature>
<feature type="domain" description="1-deoxy-D-xylulose 5-phosphate reductoisomerase C-terminal" evidence="11">
    <location>
        <begin position="146"/>
        <end position="229"/>
    </location>
</feature>
<keyword evidence="9" id="KW-0460">Magnesium</keyword>
<feature type="binding site" evidence="9">
    <location>
        <position position="36"/>
    </location>
    <ligand>
        <name>NADPH</name>
        <dbReference type="ChEBI" id="CHEBI:57783"/>
    </ligand>
</feature>
<feature type="binding site" evidence="9">
    <location>
        <position position="152"/>
    </location>
    <ligand>
        <name>1-deoxy-D-xylulose 5-phosphate</name>
        <dbReference type="ChEBI" id="CHEBI:57792"/>
    </ligand>
</feature>
<dbReference type="SUPFAM" id="SSF51735">
    <property type="entry name" value="NAD(P)-binding Rossmann-fold domains"/>
    <property type="match status" value="1"/>
</dbReference>
<dbReference type="InterPro" id="IPR036291">
    <property type="entry name" value="NAD(P)-bd_dom_sf"/>
</dbReference>
<evidence type="ECO:0000313" key="14">
    <source>
        <dbReference type="Proteomes" id="UP000184148"/>
    </source>
</evidence>
<dbReference type="FunFam" id="3.40.50.720:FF:000045">
    <property type="entry name" value="1-deoxy-D-xylulose 5-phosphate reductoisomerase"/>
    <property type="match status" value="1"/>
</dbReference>
<evidence type="ECO:0000259" key="10">
    <source>
        <dbReference type="Pfam" id="PF02670"/>
    </source>
</evidence>
<evidence type="ECO:0000256" key="1">
    <source>
        <dbReference type="ARBA" id="ARBA00005094"/>
    </source>
</evidence>
<evidence type="ECO:0000256" key="9">
    <source>
        <dbReference type="HAMAP-Rule" id="MF_00183"/>
    </source>
</evidence>
<dbReference type="PANTHER" id="PTHR30525">
    <property type="entry name" value="1-DEOXY-D-XYLULOSE 5-PHOSPHATE REDUCTOISOMERASE"/>
    <property type="match status" value="1"/>
</dbReference>
<dbReference type="Gene3D" id="3.40.50.720">
    <property type="entry name" value="NAD(P)-binding Rossmann-like Domain"/>
    <property type="match status" value="1"/>
</dbReference>
<feature type="binding site" evidence="9">
    <location>
        <position position="217"/>
    </location>
    <ligand>
        <name>1-deoxy-D-xylulose 5-phosphate</name>
        <dbReference type="ChEBI" id="CHEBI:57792"/>
    </ligand>
</feature>
<dbReference type="EC" id="1.1.1.267" evidence="9"/>
<gene>
    <name evidence="9" type="primary">dxr</name>
    <name evidence="13" type="ORF">SAMN02745133_02128</name>
</gene>
<reference evidence="14" key="1">
    <citation type="submission" date="2016-11" db="EMBL/GenBank/DDBJ databases">
        <authorList>
            <person name="Varghese N."/>
            <person name="Submissions S."/>
        </authorList>
    </citation>
    <scope>NUCLEOTIDE SEQUENCE [LARGE SCALE GENOMIC DNA]</scope>
    <source>
        <strain evidence="14">DSM 12395</strain>
    </source>
</reference>
<keyword evidence="3 9" id="KW-0479">Metal-binding</keyword>
<keyword evidence="4 9" id="KW-0521">NADP</keyword>
<dbReference type="InterPro" id="IPR013644">
    <property type="entry name" value="DXP_reductoisomerase_C"/>
</dbReference>
<feature type="binding site" evidence="9">
    <location>
        <position position="221"/>
    </location>
    <ligand>
        <name>Mn(2+)</name>
        <dbReference type="ChEBI" id="CHEBI:29035"/>
    </ligand>
</feature>
<feature type="binding site" evidence="9">
    <location>
        <position position="13"/>
    </location>
    <ligand>
        <name>NADPH</name>
        <dbReference type="ChEBI" id="CHEBI:57783"/>
    </ligand>
</feature>
<comment type="pathway">
    <text evidence="1 9">Isoprenoid biosynthesis; isopentenyl diphosphate biosynthesis via DXP pathway; isopentenyl diphosphate from 1-deoxy-D-xylulose 5-phosphate: step 1/6.</text>
</comment>
<dbReference type="GO" id="GO:0051484">
    <property type="term" value="P:isopentenyl diphosphate biosynthetic process, methylerythritol 4-phosphate pathway involved in terpenoid biosynthetic process"/>
    <property type="evidence" value="ECO:0007669"/>
    <property type="project" value="UniProtKB-ARBA"/>
</dbReference>
<feature type="binding site" evidence="9">
    <location>
        <position position="199"/>
    </location>
    <ligand>
        <name>1-deoxy-D-xylulose 5-phosphate</name>
        <dbReference type="ChEBI" id="CHEBI:57792"/>
    </ligand>
</feature>
<proteinExistence type="inferred from homology"/>
<comment type="similarity">
    <text evidence="2 9">Belongs to the DXR family.</text>
</comment>
<dbReference type="EMBL" id="FQUY01000015">
    <property type="protein sequence ID" value="SHF23132.1"/>
    <property type="molecule type" value="Genomic_DNA"/>
</dbReference>
<feature type="binding site" evidence="9">
    <location>
        <position position="126"/>
    </location>
    <ligand>
        <name>NADPH</name>
        <dbReference type="ChEBI" id="CHEBI:57783"/>
    </ligand>
</feature>
<feature type="binding site" evidence="9">
    <location>
        <position position="37"/>
    </location>
    <ligand>
        <name>NADPH</name>
        <dbReference type="ChEBI" id="CHEBI:57783"/>
    </ligand>
</feature>
<evidence type="ECO:0000259" key="12">
    <source>
        <dbReference type="Pfam" id="PF13288"/>
    </source>
</evidence>
<dbReference type="NCBIfam" id="NF009114">
    <property type="entry name" value="PRK12464.1"/>
    <property type="match status" value="1"/>
</dbReference>
<dbReference type="InterPro" id="IPR013512">
    <property type="entry name" value="DXP_reductoisomerase_N"/>
</dbReference>
<keyword evidence="13" id="KW-0413">Isomerase</keyword>
<dbReference type="RefSeq" id="WP_073239366.1">
    <property type="nucleotide sequence ID" value="NZ_FQUY01000015.1"/>
</dbReference>
<comment type="function">
    <text evidence="9">Catalyzes the NADPH-dependent rearrangement and reduction of 1-deoxy-D-xylulose-5-phosphate (DXP) to 2-C-methyl-D-erythritol 4-phosphate (MEP).</text>
</comment>
<keyword evidence="7 9" id="KW-0414">Isoprene biosynthesis</keyword>
<feature type="binding site" evidence="9">
    <location>
        <position position="152"/>
    </location>
    <ligand>
        <name>Mn(2+)</name>
        <dbReference type="ChEBI" id="CHEBI:29035"/>
    </ligand>
</feature>
<dbReference type="SUPFAM" id="SSF55347">
    <property type="entry name" value="Glyceraldehyde-3-phosphate dehydrogenase-like, C-terminal domain"/>
    <property type="match status" value="1"/>
</dbReference>
<feature type="domain" description="1-deoxy-D-xylulose 5-phosphate reductoisomerase N-terminal" evidence="10">
    <location>
        <begin position="4"/>
        <end position="132"/>
    </location>
</feature>
<feature type="binding site" evidence="9">
    <location>
        <position position="176"/>
    </location>
    <ligand>
        <name>1-deoxy-D-xylulose 5-phosphate</name>
        <dbReference type="ChEBI" id="CHEBI:57792"/>
    </ligand>
</feature>
<evidence type="ECO:0000256" key="5">
    <source>
        <dbReference type="ARBA" id="ARBA00023002"/>
    </source>
</evidence>
<dbReference type="UniPathway" id="UPA00056">
    <property type="reaction ID" value="UER00092"/>
</dbReference>
<keyword evidence="5 9" id="KW-0560">Oxidoreductase</keyword>
<feature type="binding site" evidence="9">
    <location>
        <position position="205"/>
    </location>
    <ligand>
        <name>NADPH</name>
        <dbReference type="ChEBI" id="CHEBI:57783"/>
    </ligand>
</feature>
<feature type="binding site" evidence="9">
    <location>
        <position position="221"/>
    </location>
    <ligand>
        <name>1-deoxy-D-xylulose 5-phosphate</name>
        <dbReference type="ChEBI" id="CHEBI:57792"/>
    </ligand>
</feature>
<feature type="binding site" evidence="9">
    <location>
        <position position="125"/>
    </location>
    <ligand>
        <name>1-deoxy-D-xylulose 5-phosphate</name>
        <dbReference type="ChEBI" id="CHEBI:57792"/>
    </ligand>
</feature>
<dbReference type="Pfam" id="PF02670">
    <property type="entry name" value="DXP_reductoisom"/>
    <property type="match status" value="1"/>
</dbReference>
<evidence type="ECO:0000259" key="11">
    <source>
        <dbReference type="Pfam" id="PF08436"/>
    </source>
</evidence>
<dbReference type="GO" id="GO:0070402">
    <property type="term" value="F:NADPH binding"/>
    <property type="evidence" value="ECO:0007669"/>
    <property type="project" value="InterPro"/>
</dbReference>
<dbReference type="InterPro" id="IPR026877">
    <property type="entry name" value="DXPR_C"/>
</dbReference>
<dbReference type="PIRSF" id="PIRSF006205">
    <property type="entry name" value="Dxp_reductismrs"/>
    <property type="match status" value="1"/>
</dbReference>
<feature type="binding site" evidence="9">
    <location>
        <position position="212"/>
    </location>
    <ligand>
        <name>1-deoxy-D-xylulose 5-phosphate</name>
        <dbReference type="ChEBI" id="CHEBI:57792"/>
    </ligand>
</feature>
<accession>A0A1M4ZZI9</accession>
<name>A0A1M4ZZI9_9FIRM</name>
<dbReference type="OrthoDB" id="9806546at2"/>
<dbReference type="GO" id="GO:0030604">
    <property type="term" value="F:1-deoxy-D-xylulose-5-phosphate reductoisomerase activity"/>
    <property type="evidence" value="ECO:0007669"/>
    <property type="project" value="UniProtKB-UniRule"/>
</dbReference>
<feature type="binding site" evidence="9">
    <location>
        <position position="38"/>
    </location>
    <ligand>
        <name>NADPH</name>
        <dbReference type="ChEBI" id="CHEBI:57783"/>
    </ligand>
</feature>
<protein>
    <recommendedName>
        <fullName evidence="9">1-deoxy-D-xylulose 5-phosphate reductoisomerase</fullName>
        <shortName evidence="9">DXP reductoisomerase</shortName>
        <ecNumber evidence="9">1.1.1.267</ecNumber>
    </recommendedName>
    <alternativeName>
        <fullName evidence="9">1-deoxyxylulose-5-phosphate reductoisomerase</fullName>
    </alternativeName>
    <alternativeName>
        <fullName evidence="9">2-C-methyl-D-erythritol 4-phosphate synthase</fullName>
    </alternativeName>
</protein>
<feature type="binding site" evidence="9">
    <location>
        <position position="218"/>
    </location>
    <ligand>
        <name>1-deoxy-D-xylulose 5-phosphate</name>
        <dbReference type="ChEBI" id="CHEBI:57792"/>
    </ligand>
</feature>
<evidence type="ECO:0000256" key="7">
    <source>
        <dbReference type="ARBA" id="ARBA00023229"/>
    </source>
</evidence>
<dbReference type="Proteomes" id="UP000184148">
    <property type="component" value="Unassembled WGS sequence"/>
</dbReference>
<evidence type="ECO:0000256" key="4">
    <source>
        <dbReference type="ARBA" id="ARBA00022857"/>
    </source>
</evidence>
<dbReference type="InterPro" id="IPR003821">
    <property type="entry name" value="DXP_reductoisomerase"/>
</dbReference>
<keyword evidence="6 9" id="KW-0464">Manganese</keyword>
<evidence type="ECO:0000256" key="6">
    <source>
        <dbReference type="ARBA" id="ARBA00023211"/>
    </source>
</evidence>
<dbReference type="SUPFAM" id="SSF69055">
    <property type="entry name" value="1-deoxy-D-xylulose-5-phosphate reductoisomerase, C-terminal domain"/>
    <property type="match status" value="1"/>
</dbReference>
<dbReference type="Gene3D" id="1.10.1740.10">
    <property type="match status" value="1"/>
</dbReference>
<comment type="cofactor">
    <cofactor evidence="9">
        <name>Mg(2+)</name>
        <dbReference type="ChEBI" id="CHEBI:18420"/>
    </cofactor>
    <cofactor evidence="9">
        <name>Mn(2+)</name>
        <dbReference type="ChEBI" id="CHEBI:29035"/>
    </cofactor>
</comment>
<dbReference type="Pfam" id="PF08436">
    <property type="entry name" value="DXP_redisom_C"/>
    <property type="match status" value="1"/>
</dbReference>
<feature type="binding site" evidence="9">
    <location>
        <position position="11"/>
    </location>
    <ligand>
        <name>NADPH</name>
        <dbReference type="ChEBI" id="CHEBI:57783"/>
    </ligand>
</feature>
<sequence length="386" mass="42757">MKQIAILGSTGSIGRQTLEIVEFFPHNLKVVALAAGRNRQTFLQQCMRHKPLVVSLELEEDAKWLKEQLAGEDYLPEIHYGLNGLLAVATCHEASVVVTALSGAIGLIPTCAAIKAKKQIALANKETLVAAGDYVTKLAEQYKVQILPVDSEHSAIWQCLHGEARHSVKRILLTASGGPFRQLDRGALEQVTPRMALQHPNWFMGQKITIDSATLMNKGLEVIEAKWLFNLDYNDIDVVIHPQSIIHSMVEYSDGSILAHLGMPDMRIPIQYALSYPDRWFNQLPRLNVTELKGLTFEEPDTERFPSLALAYQAGRQGGTAPAVLNAANEIAVHAFLAGEINFLEIPAVVARTLDRHKVITPSSLEEIIEIDGWARSEALKIIRKQ</sequence>
<dbReference type="STRING" id="1121429.SAMN02745133_02128"/>
<evidence type="ECO:0000256" key="2">
    <source>
        <dbReference type="ARBA" id="ARBA00006825"/>
    </source>
</evidence>
<feature type="binding site" evidence="9">
    <location>
        <position position="10"/>
    </location>
    <ligand>
        <name>NADPH</name>
        <dbReference type="ChEBI" id="CHEBI:57783"/>
    </ligand>
</feature>
<feature type="binding site" evidence="9">
    <location>
        <position position="150"/>
    </location>
    <ligand>
        <name>Mn(2+)</name>
        <dbReference type="ChEBI" id="CHEBI:29035"/>
    </ligand>
</feature>